<protein>
    <recommendedName>
        <fullName evidence="6">Polymerase nucleotidyl transferase domain-containing protein</fullName>
    </recommendedName>
</protein>
<reference evidence="4 5" key="1">
    <citation type="journal article" date="2019" name="Sci. Rep.">
        <title>A high-quality genome of Eragrostis curvula grass provides insights into Poaceae evolution and supports new strategies to enhance forage quality.</title>
        <authorList>
            <person name="Carballo J."/>
            <person name="Santos B.A.C.M."/>
            <person name="Zappacosta D."/>
            <person name="Garbus I."/>
            <person name="Selva J.P."/>
            <person name="Gallo C.A."/>
            <person name="Diaz A."/>
            <person name="Albertini E."/>
            <person name="Caccamo M."/>
            <person name="Echenique V."/>
        </authorList>
    </citation>
    <scope>NUCLEOTIDE SEQUENCE [LARGE SCALE GENOMIC DNA]</scope>
    <source>
        <strain evidence="5">cv. Victoria</strain>
        <tissue evidence="4">Leaf</tissue>
    </source>
</reference>
<feature type="domain" description="PAP/OAS1 substrate-binding-related" evidence="3">
    <location>
        <begin position="341"/>
        <end position="381"/>
    </location>
</feature>
<dbReference type="AlphaFoldDB" id="A0A5J9WKU7"/>
<dbReference type="CDD" id="cd05402">
    <property type="entry name" value="NT_PAP_TUTase"/>
    <property type="match status" value="1"/>
</dbReference>
<feature type="region of interest" description="Disordered" evidence="1">
    <location>
        <begin position="417"/>
        <end position="465"/>
    </location>
</feature>
<dbReference type="SUPFAM" id="SSF81631">
    <property type="entry name" value="PAP/OAS1 substrate-binding domain"/>
    <property type="match status" value="1"/>
</dbReference>
<dbReference type="Gene3D" id="3.30.460.10">
    <property type="entry name" value="Beta Polymerase, domain 2"/>
    <property type="match status" value="1"/>
</dbReference>
<keyword evidence="5" id="KW-1185">Reference proteome</keyword>
<evidence type="ECO:0000313" key="4">
    <source>
        <dbReference type="EMBL" id="TVU47960.1"/>
    </source>
</evidence>
<evidence type="ECO:0000313" key="5">
    <source>
        <dbReference type="Proteomes" id="UP000324897"/>
    </source>
</evidence>
<evidence type="ECO:0000259" key="3">
    <source>
        <dbReference type="Pfam" id="PF26180"/>
    </source>
</evidence>
<dbReference type="InterPro" id="IPR058921">
    <property type="entry name" value="PAP/OAS1-rel"/>
</dbReference>
<feature type="compositionally biased region" description="Basic and acidic residues" evidence="1">
    <location>
        <begin position="422"/>
        <end position="433"/>
    </location>
</feature>
<evidence type="ECO:0000259" key="2">
    <source>
        <dbReference type="Pfam" id="PF22600"/>
    </source>
</evidence>
<proteinExistence type="predicted"/>
<feature type="region of interest" description="Disordered" evidence="1">
    <location>
        <begin position="761"/>
        <end position="866"/>
    </location>
</feature>
<dbReference type="Pfam" id="PF22600">
    <property type="entry name" value="MTPAP-like_central"/>
    <property type="match status" value="1"/>
</dbReference>
<dbReference type="InterPro" id="IPR058920">
    <property type="entry name" value="PAP-OAS1-bd-rel"/>
</dbReference>
<dbReference type="InterPro" id="IPR054708">
    <property type="entry name" value="MTPAP-like_central"/>
</dbReference>
<dbReference type="Gene3D" id="1.10.1410.10">
    <property type="match status" value="1"/>
</dbReference>
<feature type="compositionally biased region" description="Low complexity" evidence="1">
    <location>
        <begin position="804"/>
        <end position="814"/>
    </location>
</feature>
<dbReference type="SUPFAM" id="SSF81301">
    <property type="entry name" value="Nucleotidyltransferase"/>
    <property type="match status" value="1"/>
</dbReference>
<feature type="region of interest" description="Disordered" evidence="1">
    <location>
        <begin position="935"/>
        <end position="996"/>
    </location>
</feature>
<dbReference type="Gramene" id="TVU47960">
    <property type="protein sequence ID" value="TVU47960"/>
    <property type="gene ID" value="EJB05_07578"/>
</dbReference>
<feature type="compositionally biased region" description="Basic and acidic residues" evidence="1">
    <location>
        <begin position="841"/>
        <end position="866"/>
    </location>
</feature>
<feature type="compositionally biased region" description="Basic and acidic residues" evidence="1">
    <location>
        <begin position="815"/>
        <end position="824"/>
    </location>
</feature>
<evidence type="ECO:0008006" key="6">
    <source>
        <dbReference type="Google" id="ProtNLM"/>
    </source>
</evidence>
<dbReference type="InterPro" id="IPR043519">
    <property type="entry name" value="NT_sf"/>
</dbReference>
<feature type="domain" description="PAP/OAS1 substrate-binding-related" evidence="3">
    <location>
        <begin position="166"/>
        <end position="320"/>
    </location>
</feature>
<sequence>MGMVPNGLLPNASAGVTRRLDPERWAVAEGRTAELIALVQPNEHSEGMRFAVFHYVRRLIMSCLACQVFTFGSVPLRTYLPDGDIDVTAFSNSEELKEIWADIVRDALEREEKNENAEFRVKEVQYIQAEVKIIKCLVANIPVDISFNQVGGLCTLCFLEQVDNLINRNHLFKRSIILIKAWCFYESRILGAHHGLISTYALETLVLYIFHIYNNSCTGPLEVLFRFLEFFSNFDWEKFCLSLAGPVPISSLPDMTAEPPRMDSDELLLSKAFQDFCSSAYGVTNRTQERQGQPFVSKHFNVIDPLRTNNNLGRSVNKVDCIFTSVLISVLLDDKILHCAHGNFFRIRSAFAFGAKRLGKLLDCPKEDLIAELNQFFTSTWKRYGSGSRPDVPTPSLVDVHPLKVVPAVVSNSHRSVTTIKRKTENPKLRANEDNLAEIGQSYPDPSSQAPYRSDLHTNASGTRPPMAHYIYNPNFAANVEDDNQSEKPNSLDEKYDTGNNLHEYTVGFSGHFGSEGRDPSIYNVDGKEHSSLLNDVTEVDDGPRNGAVPINEASEIVTGFDSLSMLSNSSQLPNDFDSSQMGMPSPMFAPFLIGSPQLRQADNSGLTFFPTSTPVPFVIFPFVPGNNDGSVPQFERSEGTDQHPANITGQKFSSVNDVHQPDTRATSTALCGIMAEPPSDEHKPDILNSDLIGHWRNLQYVKLCQNAPPMGPVLYPFAVPPIYLQGHAPWDGPGRPVAPNVNWTQMAGPNQRVFPVMPVQPASERPTGAHQHYGEDSPRYRGRGGTGMYLPNPKVPFRDRNSGSRNYRGGYSSDRSDHSDKEGSWVNSKQHPNRSYGRGQSERSGMRSDRHATDENQFDRQRRTFRNDSYRHEAGAQYLGQGQSFGSTNSIRKPANVAHGGYTPSTVSNGASALYGPPGPPFFMVYEPGVNRGASSSEPIEFGSLGPLPTADGDDIPRSTRQVMPNGFYGQKPGPYRGGSSHSSPDQPSSPQPRR</sequence>
<dbReference type="OrthoDB" id="273917at2759"/>
<evidence type="ECO:0000256" key="1">
    <source>
        <dbReference type="SAM" id="MobiDB-lite"/>
    </source>
</evidence>
<feature type="compositionally biased region" description="Polar residues" evidence="1">
    <location>
        <begin position="444"/>
        <end position="462"/>
    </location>
</feature>
<dbReference type="PANTHER" id="PTHR45979:SF30">
    <property type="entry name" value="NUCLEOTIDYLTRANSFERASE"/>
    <property type="match status" value="1"/>
</dbReference>
<organism evidence="4 5">
    <name type="scientific">Eragrostis curvula</name>
    <name type="common">weeping love grass</name>
    <dbReference type="NCBI Taxonomy" id="38414"/>
    <lineage>
        <taxon>Eukaryota</taxon>
        <taxon>Viridiplantae</taxon>
        <taxon>Streptophyta</taxon>
        <taxon>Embryophyta</taxon>
        <taxon>Tracheophyta</taxon>
        <taxon>Spermatophyta</taxon>
        <taxon>Magnoliopsida</taxon>
        <taxon>Liliopsida</taxon>
        <taxon>Poales</taxon>
        <taxon>Poaceae</taxon>
        <taxon>PACMAD clade</taxon>
        <taxon>Chloridoideae</taxon>
        <taxon>Eragrostideae</taxon>
        <taxon>Eragrostidinae</taxon>
        <taxon>Eragrostis</taxon>
    </lineage>
</organism>
<comment type="caution">
    <text evidence="4">The sequence shown here is derived from an EMBL/GenBank/DDBJ whole genome shotgun (WGS) entry which is preliminary data.</text>
</comment>
<name>A0A5J9WKU7_9POAL</name>
<gene>
    <name evidence="4" type="ORF">EJB05_07578</name>
</gene>
<dbReference type="PANTHER" id="PTHR45979">
    <property type="entry name" value="PAP/OAS1 SUBSTRATE-BINDING DOMAIN SUPERFAMILY"/>
    <property type="match status" value="1"/>
</dbReference>
<feature type="domain" description="Poly(A) RNA polymerase mitochondrial-like central palm" evidence="2">
    <location>
        <begin position="34"/>
        <end position="153"/>
    </location>
</feature>
<accession>A0A5J9WKU7</accession>
<dbReference type="Proteomes" id="UP000324897">
    <property type="component" value="Chromosome 5"/>
</dbReference>
<dbReference type="Pfam" id="PF26180">
    <property type="entry name" value="PAP-OAS1"/>
    <property type="match status" value="2"/>
</dbReference>
<dbReference type="EMBL" id="RWGY01000004">
    <property type="protein sequence ID" value="TVU47960.1"/>
    <property type="molecule type" value="Genomic_DNA"/>
</dbReference>